<comment type="caution">
    <text evidence="1">The sequence shown here is derived from an EMBL/GenBank/DDBJ whole genome shotgun (WGS) entry which is preliminary data.</text>
</comment>
<dbReference type="AlphaFoldDB" id="A0A7X2H5T4"/>
<name>A0A7X2H5T4_9BACL</name>
<organism evidence="1 2">
    <name type="scientific">Paenibacillus monticola</name>
    <dbReference type="NCBI Taxonomy" id="2666075"/>
    <lineage>
        <taxon>Bacteria</taxon>
        <taxon>Bacillati</taxon>
        <taxon>Bacillota</taxon>
        <taxon>Bacilli</taxon>
        <taxon>Bacillales</taxon>
        <taxon>Paenibacillaceae</taxon>
        <taxon>Paenibacillus</taxon>
    </lineage>
</organism>
<dbReference type="Proteomes" id="UP000463051">
    <property type="component" value="Unassembled WGS sequence"/>
</dbReference>
<dbReference type="RefSeq" id="WP_154119077.1">
    <property type="nucleotide sequence ID" value="NZ_WJXB01000004.1"/>
</dbReference>
<gene>
    <name evidence="1" type="ORF">GJB61_13810</name>
</gene>
<keyword evidence="2" id="KW-1185">Reference proteome</keyword>
<evidence type="ECO:0000313" key="1">
    <source>
        <dbReference type="EMBL" id="MRN54057.1"/>
    </source>
</evidence>
<dbReference type="EMBL" id="WJXB01000004">
    <property type="protein sequence ID" value="MRN54057.1"/>
    <property type="molecule type" value="Genomic_DNA"/>
</dbReference>
<proteinExistence type="predicted"/>
<accession>A0A7X2H5T4</accession>
<sequence>MALTLRWWSRGPLEQTGLDRSAVDRTEMIEDYAEKQLQDIKADIESWKEISTSTDFGDESYWE</sequence>
<protein>
    <submittedName>
        <fullName evidence="1">Uncharacterized protein</fullName>
    </submittedName>
</protein>
<reference evidence="1 2" key="1">
    <citation type="submission" date="2019-11" db="EMBL/GenBank/DDBJ databases">
        <title>Paenibacillus monticola sp. nov., a novel PGPR strain isolated from mountain sample in China.</title>
        <authorList>
            <person name="Zhao Q."/>
            <person name="Li H.-P."/>
            <person name="Zhang J.-L."/>
        </authorList>
    </citation>
    <scope>NUCLEOTIDE SEQUENCE [LARGE SCALE GENOMIC DNA]</scope>
    <source>
        <strain evidence="1 2">LC-T2</strain>
    </source>
</reference>
<evidence type="ECO:0000313" key="2">
    <source>
        <dbReference type="Proteomes" id="UP000463051"/>
    </source>
</evidence>